<keyword evidence="3" id="KW-1185">Reference proteome</keyword>
<evidence type="ECO:0000313" key="2">
    <source>
        <dbReference type="EMBL" id="MBK5928116.1"/>
    </source>
</evidence>
<organism evidence="2 3">
    <name type="scientific">Rhodobaculum claviforme</name>
    <dbReference type="NCBI Taxonomy" id="1549854"/>
    <lineage>
        <taxon>Bacteria</taxon>
        <taxon>Pseudomonadati</taxon>
        <taxon>Pseudomonadota</taxon>
        <taxon>Alphaproteobacteria</taxon>
        <taxon>Rhodobacterales</taxon>
        <taxon>Paracoccaceae</taxon>
        <taxon>Rhodobaculum</taxon>
    </lineage>
</organism>
<reference evidence="2" key="1">
    <citation type="submission" date="2017-05" db="EMBL/GenBank/DDBJ databases">
        <authorList>
            <person name="Imhoff J.F."/>
            <person name="Rahn T."/>
            <person name="Kuenzel S."/>
            <person name="Neulinger S.C."/>
        </authorList>
    </citation>
    <scope>NUCLEOTIDE SEQUENCE</scope>
    <source>
        <strain evidence="2">LMG 28126</strain>
    </source>
</reference>
<dbReference type="PANTHER" id="PTHR11895">
    <property type="entry name" value="TRANSAMIDASE"/>
    <property type="match status" value="1"/>
</dbReference>
<name>A0A934TM96_9RHOB</name>
<keyword evidence="2" id="KW-0378">Hydrolase</keyword>
<evidence type="ECO:0000313" key="3">
    <source>
        <dbReference type="Proteomes" id="UP000706333"/>
    </source>
</evidence>
<evidence type="ECO:0000259" key="1">
    <source>
        <dbReference type="Pfam" id="PF01425"/>
    </source>
</evidence>
<feature type="domain" description="Amidase" evidence="1">
    <location>
        <begin position="31"/>
        <end position="467"/>
    </location>
</feature>
<reference evidence="2" key="2">
    <citation type="journal article" date="2020" name="Microorganisms">
        <title>Osmotic Adaptation and Compatible Solute Biosynthesis of Phototrophic Bacteria as Revealed from Genome Analyses.</title>
        <authorList>
            <person name="Imhoff J.F."/>
            <person name="Rahn T."/>
            <person name="Kunzel S."/>
            <person name="Keller A."/>
            <person name="Neulinger S.C."/>
        </authorList>
    </citation>
    <scope>NUCLEOTIDE SEQUENCE</scope>
    <source>
        <strain evidence="2">LMG 28126</strain>
    </source>
</reference>
<dbReference type="AlphaFoldDB" id="A0A934TM96"/>
<dbReference type="NCBIfam" id="NF005686">
    <property type="entry name" value="PRK07486.1"/>
    <property type="match status" value="1"/>
</dbReference>
<dbReference type="EC" id="3.5.1.4" evidence="2"/>
<dbReference type="Proteomes" id="UP000706333">
    <property type="component" value="Unassembled WGS sequence"/>
</dbReference>
<dbReference type="InterPro" id="IPR023631">
    <property type="entry name" value="Amidase_dom"/>
</dbReference>
<sequence length="495" mass="51581">MTGDTTPPLLAGTAQAQLAAMAAGETTAEALMQATLAQIARINGTVNAIVSLRDPDALLAEARAADAARAAGRACGALHGLPMAVKDLADVAGLETSMGSPILAGQVARRDELFVARLRAAGAIFIGKTNTPEFGLGSHTFNPVHGSTRNPWAPDHMGARTAGGSSGGAAVALATRMLALADGSDMMGSLRNPAGWGNVYGLRPSWGRVPALPEGETFLHNLSTNGPMARCPRDLALLLEVMAGPEPARPFCLPAEAFVAPLAADLRGRRIGWLGDWGGAFAMEDGILPLCEGALARFDALGVTVEPVAPPFPAPELWDSWMTLRAFANAARLGPLHADPARRAQLKAAAVWEVEQGQGLSLAQVEAASLIRSRWYARAAGLFDRYDALALPTAQVWPFPIDQEHPTQIAGRAMDTYHRWMEVVIPASLIGLPALAIPAGFGTWGPGAGLPMGVQLIGRHGDDLGLLQLAEGWHGITGGAETQMPPMLPGPQASG</sequence>
<dbReference type="InterPro" id="IPR036928">
    <property type="entry name" value="AS_sf"/>
</dbReference>
<protein>
    <submittedName>
        <fullName evidence="2">Amidase</fullName>
        <ecNumber evidence="2">3.5.1.4</ecNumber>
    </submittedName>
</protein>
<accession>A0A934TM96</accession>
<dbReference type="Gene3D" id="3.90.1300.10">
    <property type="entry name" value="Amidase signature (AS) domain"/>
    <property type="match status" value="1"/>
</dbReference>
<dbReference type="Pfam" id="PF01425">
    <property type="entry name" value="Amidase"/>
    <property type="match status" value="1"/>
</dbReference>
<comment type="caution">
    <text evidence="2">The sequence shown here is derived from an EMBL/GenBank/DDBJ whole genome shotgun (WGS) entry which is preliminary data.</text>
</comment>
<dbReference type="EMBL" id="NHSD01000289">
    <property type="protein sequence ID" value="MBK5928116.1"/>
    <property type="molecule type" value="Genomic_DNA"/>
</dbReference>
<dbReference type="GO" id="GO:0004040">
    <property type="term" value="F:amidase activity"/>
    <property type="evidence" value="ECO:0007669"/>
    <property type="project" value="UniProtKB-EC"/>
</dbReference>
<dbReference type="PANTHER" id="PTHR11895:SF76">
    <property type="entry name" value="INDOLEACETAMIDE HYDROLASE"/>
    <property type="match status" value="1"/>
</dbReference>
<gene>
    <name evidence="2" type="ORF">CCR87_12385</name>
</gene>
<dbReference type="SUPFAM" id="SSF75304">
    <property type="entry name" value="Amidase signature (AS) enzymes"/>
    <property type="match status" value="1"/>
</dbReference>
<dbReference type="InterPro" id="IPR000120">
    <property type="entry name" value="Amidase"/>
</dbReference>
<proteinExistence type="predicted"/>
<dbReference type="RefSeq" id="WP_201157866.1">
    <property type="nucleotide sequence ID" value="NZ_NHSD01000289.1"/>
</dbReference>